<protein>
    <submittedName>
        <fullName evidence="1">DinB superfamily protein</fullName>
    </submittedName>
</protein>
<gene>
    <name evidence="1" type="ORF">OB69_08125</name>
</gene>
<reference evidence="2" key="1">
    <citation type="submission" date="2014-11" db="EMBL/GenBank/DDBJ databases">
        <title>Genome sequencing of Roseivirga sp. D-25.</title>
        <authorList>
            <person name="Selvaratnam C."/>
            <person name="Thevarajoo S."/>
            <person name="Goh K.M."/>
            <person name="Eee R."/>
            <person name="Chan K.-G."/>
            <person name="Chong C.S."/>
        </authorList>
    </citation>
    <scope>NUCLEOTIDE SEQUENCE [LARGE SCALE GENOMIC DNA]</scope>
    <source>
        <strain evidence="2">D-25</strain>
    </source>
</reference>
<dbReference type="InterPro" id="IPR034660">
    <property type="entry name" value="DinB/YfiT-like"/>
</dbReference>
<sequence length="151" mass="17246">MSIAAQSISELINRDLDRLSKEVEAYSKEENLWITDGEITNTAGNLVLHLCGNLQHFIGAVLGKTGYERNRDFEFAGKNISRAELLGSIQEAKTAVTDTLQRLPESVLNYPYPLRVFNNKEMSTLFFLIHLQGHLNYHLGQINYHRRILDK</sequence>
<dbReference type="SUPFAM" id="SSF109854">
    <property type="entry name" value="DinB/YfiT-like putative metalloenzymes"/>
    <property type="match status" value="1"/>
</dbReference>
<accession>A0A0L8AM54</accession>
<comment type="caution">
    <text evidence="1">The sequence shown here is derived from an EMBL/GenBank/DDBJ whole genome shotgun (WGS) entry which is preliminary data.</text>
</comment>
<dbReference type="PATRIC" id="fig|1566026.4.peg.3459"/>
<name>A0A0L8AM54_9BACT</name>
<dbReference type="RefSeq" id="WP_053223201.1">
    <property type="nucleotide sequence ID" value="NZ_JSVA01000008.1"/>
</dbReference>
<keyword evidence="2" id="KW-1185">Reference proteome</keyword>
<dbReference type="Pfam" id="PF07609">
    <property type="entry name" value="DUF1572"/>
    <property type="match status" value="1"/>
</dbReference>
<evidence type="ECO:0000313" key="1">
    <source>
        <dbReference type="EMBL" id="KOF03255.1"/>
    </source>
</evidence>
<proteinExistence type="predicted"/>
<dbReference type="EMBL" id="JSVA01000008">
    <property type="protein sequence ID" value="KOF03255.1"/>
    <property type="molecule type" value="Genomic_DNA"/>
</dbReference>
<evidence type="ECO:0000313" key="2">
    <source>
        <dbReference type="Proteomes" id="UP000036908"/>
    </source>
</evidence>
<dbReference type="InterPro" id="IPR011466">
    <property type="entry name" value="DUF1572"/>
</dbReference>
<dbReference type="Gene3D" id="1.20.120.450">
    <property type="entry name" value="dinb family like domain"/>
    <property type="match status" value="1"/>
</dbReference>
<organism evidence="1 2">
    <name type="scientific">Roseivirga seohaensis subsp. aquiponti</name>
    <dbReference type="NCBI Taxonomy" id="1566026"/>
    <lineage>
        <taxon>Bacteria</taxon>
        <taxon>Pseudomonadati</taxon>
        <taxon>Bacteroidota</taxon>
        <taxon>Cytophagia</taxon>
        <taxon>Cytophagales</taxon>
        <taxon>Roseivirgaceae</taxon>
        <taxon>Roseivirga</taxon>
    </lineage>
</organism>
<dbReference type="Proteomes" id="UP000036908">
    <property type="component" value="Unassembled WGS sequence"/>
</dbReference>
<dbReference type="AlphaFoldDB" id="A0A0L8AM54"/>